<accession>A0A316Z650</accession>
<dbReference type="GO" id="GO:0006897">
    <property type="term" value="P:endocytosis"/>
    <property type="evidence" value="ECO:0007669"/>
    <property type="project" value="TreeGrafter"/>
</dbReference>
<dbReference type="Pfam" id="PF12763">
    <property type="entry name" value="EH"/>
    <property type="match status" value="3"/>
</dbReference>
<dbReference type="InterPro" id="IPR015940">
    <property type="entry name" value="UBA"/>
</dbReference>
<feature type="region of interest" description="Disordered" evidence="2">
    <location>
        <begin position="1005"/>
        <end position="1161"/>
    </location>
</feature>
<feature type="domain" description="EH" evidence="4">
    <location>
        <begin position="56"/>
        <end position="115"/>
    </location>
</feature>
<feature type="domain" description="EF-hand" evidence="5">
    <location>
        <begin position="353"/>
        <end position="388"/>
    </location>
</feature>
<feature type="compositionally biased region" description="Low complexity" evidence="2">
    <location>
        <begin position="1048"/>
        <end position="1081"/>
    </location>
</feature>
<feature type="domain" description="EH" evidence="4">
    <location>
        <begin position="320"/>
        <end position="409"/>
    </location>
</feature>
<dbReference type="SMART" id="SM00165">
    <property type="entry name" value="UBA"/>
    <property type="match status" value="1"/>
</dbReference>
<feature type="region of interest" description="Disordered" evidence="2">
    <location>
        <begin position="764"/>
        <end position="978"/>
    </location>
</feature>
<dbReference type="SUPFAM" id="SSF47473">
    <property type="entry name" value="EF-hand"/>
    <property type="match status" value="3"/>
</dbReference>
<dbReference type="GO" id="GO:0005737">
    <property type="term" value="C:cytoplasm"/>
    <property type="evidence" value="ECO:0007669"/>
    <property type="project" value="TreeGrafter"/>
</dbReference>
<dbReference type="EMBL" id="KZ819299">
    <property type="protein sequence ID" value="PWN96438.1"/>
    <property type="molecule type" value="Genomic_DNA"/>
</dbReference>
<dbReference type="OrthoDB" id="524326at2759"/>
<protein>
    <recommendedName>
        <fullName evidence="8">EF-hand</fullName>
    </recommendedName>
</protein>
<feature type="compositionally biased region" description="Low complexity" evidence="2">
    <location>
        <begin position="811"/>
        <end position="835"/>
    </location>
</feature>
<dbReference type="InterPro" id="IPR000261">
    <property type="entry name" value="EH_dom"/>
</dbReference>
<dbReference type="CDD" id="cd00052">
    <property type="entry name" value="EH"/>
    <property type="match status" value="3"/>
</dbReference>
<dbReference type="GO" id="GO:0016197">
    <property type="term" value="P:endosomal transport"/>
    <property type="evidence" value="ECO:0007669"/>
    <property type="project" value="TreeGrafter"/>
</dbReference>
<feature type="domain" description="EF-hand" evidence="5">
    <location>
        <begin position="56"/>
        <end position="91"/>
    </location>
</feature>
<feature type="compositionally biased region" description="Low complexity" evidence="2">
    <location>
        <begin position="786"/>
        <end position="802"/>
    </location>
</feature>
<feature type="region of interest" description="Disordered" evidence="2">
    <location>
        <begin position="1223"/>
        <end position="1289"/>
    </location>
</feature>
<evidence type="ECO:0000259" key="4">
    <source>
        <dbReference type="PROSITE" id="PS50031"/>
    </source>
</evidence>
<feature type="domain" description="UBA" evidence="3">
    <location>
        <begin position="1277"/>
        <end position="1318"/>
    </location>
</feature>
<evidence type="ECO:0000313" key="6">
    <source>
        <dbReference type="EMBL" id="PWN96438.1"/>
    </source>
</evidence>
<keyword evidence="7" id="KW-1185">Reference proteome</keyword>
<dbReference type="SUPFAM" id="SSF46934">
    <property type="entry name" value="UBA-like"/>
    <property type="match status" value="1"/>
</dbReference>
<dbReference type="RefSeq" id="XP_025596717.1">
    <property type="nucleotide sequence ID" value="XM_025742972.1"/>
</dbReference>
<dbReference type="PANTHER" id="PTHR11216:SF170">
    <property type="entry name" value="DYNAMIN ASSOCIATED PROTEIN 160, ISOFORM D"/>
    <property type="match status" value="1"/>
</dbReference>
<feature type="compositionally biased region" description="Low complexity" evidence="2">
    <location>
        <begin position="1111"/>
        <end position="1131"/>
    </location>
</feature>
<dbReference type="InterPro" id="IPR011992">
    <property type="entry name" value="EF-hand-dom_pair"/>
</dbReference>
<dbReference type="InterPro" id="IPR009060">
    <property type="entry name" value="UBA-like_sf"/>
</dbReference>
<evidence type="ECO:0000256" key="2">
    <source>
        <dbReference type="SAM" id="MobiDB-lite"/>
    </source>
</evidence>
<feature type="compositionally biased region" description="Low complexity" evidence="2">
    <location>
        <begin position="1239"/>
        <end position="1257"/>
    </location>
</feature>
<dbReference type="InterPro" id="IPR002048">
    <property type="entry name" value="EF_hand_dom"/>
</dbReference>
<dbReference type="PROSITE" id="PS50030">
    <property type="entry name" value="UBA"/>
    <property type="match status" value="1"/>
</dbReference>
<evidence type="ECO:0000256" key="1">
    <source>
        <dbReference type="SAM" id="Coils"/>
    </source>
</evidence>
<dbReference type="GO" id="GO:0005509">
    <property type="term" value="F:calcium ion binding"/>
    <property type="evidence" value="ECO:0007669"/>
    <property type="project" value="InterPro"/>
</dbReference>
<feature type="coiled-coil region" evidence="1">
    <location>
        <begin position="524"/>
        <end position="663"/>
    </location>
</feature>
<dbReference type="PROSITE" id="PS50031">
    <property type="entry name" value="EH"/>
    <property type="match status" value="3"/>
</dbReference>
<dbReference type="GO" id="GO:0005886">
    <property type="term" value="C:plasma membrane"/>
    <property type="evidence" value="ECO:0007669"/>
    <property type="project" value="TreeGrafter"/>
</dbReference>
<feature type="compositionally biased region" description="Polar residues" evidence="2">
    <location>
        <begin position="238"/>
        <end position="250"/>
    </location>
</feature>
<dbReference type="SMART" id="SM00054">
    <property type="entry name" value="EFh"/>
    <property type="match status" value="3"/>
</dbReference>
<feature type="region of interest" description="Disordered" evidence="2">
    <location>
        <begin position="238"/>
        <end position="290"/>
    </location>
</feature>
<dbReference type="CDD" id="cd14270">
    <property type="entry name" value="UBA"/>
    <property type="match status" value="1"/>
</dbReference>
<dbReference type="PROSITE" id="PS50222">
    <property type="entry name" value="EF_HAND_2"/>
    <property type="match status" value="2"/>
</dbReference>
<feature type="domain" description="EH" evidence="4">
    <location>
        <begin position="148"/>
        <end position="238"/>
    </location>
</feature>
<name>A0A316Z650_9BASI</name>
<evidence type="ECO:0000259" key="3">
    <source>
        <dbReference type="PROSITE" id="PS50030"/>
    </source>
</evidence>
<gene>
    <name evidence="6" type="ORF">FA09DRAFT_331321</name>
</gene>
<feature type="compositionally biased region" description="Acidic residues" evidence="2">
    <location>
        <begin position="934"/>
        <end position="950"/>
    </location>
</feature>
<dbReference type="STRING" id="58919.A0A316Z650"/>
<dbReference type="GeneID" id="37270516"/>
<evidence type="ECO:0000313" key="7">
    <source>
        <dbReference type="Proteomes" id="UP000245946"/>
    </source>
</evidence>
<proteinExistence type="predicted"/>
<feature type="compositionally biased region" description="Low complexity" evidence="2">
    <location>
        <begin position="886"/>
        <end position="899"/>
    </location>
</feature>
<dbReference type="Proteomes" id="UP000245946">
    <property type="component" value="Unassembled WGS sequence"/>
</dbReference>
<feature type="compositionally biased region" description="Low complexity" evidence="2">
    <location>
        <begin position="1143"/>
        <end position="1161"/>
    </location>
</feature>
<dbReference type="Pfam" id="PF00627">
    <property type="entry name" value="UBA"/>
    <property type="match status" value="1"/>
</dbReference>
<organism evidence="6 7">
    <name type="scientific">Tilletiopsis washingtonensis</name>
    <dbReference type="NCBI Taxonomy" id="58919"/>
    <lineage>
        <taxon>Eukaryota</taxon>
        <taxon>Fungi</taxon>
        <taxon>Dikarya</taxon>
        <taxon>Basidiomycota</taxon>
        <taxon>Ustilaginomycotina</taxon>
        <taxon>Exobasidiomycetes</taxon>
        <taxon>Entylomatales</taxon>
        <taxon>Entylomatales incertae sedis</taxon>
        <taxon>Tilletiopsis</taxon>
    </lineage>
</organism>
<dbReference type="Gene3D" id="1.10.8.10">
    <property type="entry name" value="DNA helicase RuvA subunit, C-terminal domain"/>
    <property type="match status" value="1"/>
</dbReference>
<evidence type="ECO:0008006" key="8">
    <source>
        <dbReference type="Google" id="ProtNLM"/>
    </source>
</evidence>
<dbReference type="SMART" id="SM00027">
    <property type="entry name" value="EH"/>
    <property type="match status" value="3"/>
</dbReference>
<dbReference type="Gene3D" id="1.10.238.10">
    <property type="entry name" value="EF-hand"/>
    <property type="match status" value="3"/>
</dbReference>
<dbReference type="PANTHER" id="PTHR11216">
    <property type="entry name" value="EH DOMAIN"/>
    <property type="match status" value="1"/>
</dbReference>
<feature type="compositionally biased region" description="Polar residues" evidence="2">
    <location>
        <begin position="1010"/>
        <end position="1022"/>
    </location>
</feature>
<keyword evidence="1" id="KW-0175">Coiled coil</keyword>
<evidence type="ECO:0000259" key="5">
    <source>
        <dbReference type="PROSITE" id="PS50222"/>
    </source>
</evidence>
<reference evidence="6 7" key="1">
    <citation type="journal article" date="2018" name="Mol. Biol. Evol.">
        <title>Broad Genomic Sampling Reveals a Smut Pathogenic Ancestry of the Fungal Clade Ustilaginomycotina.</title>
        <authorList>
            <person name="Kijpornyongpan T."/>
            <person name="Mondo S.J."/>
            <person name="Barry K."/>
            <person name="Sandor L."/>
            <person name="Lee J."/>
            <person name="Lipzen A."/>
            <person name="Pangilinan J."/>
            <person name="LaButti K."/>
            <person name="Hainaut M."/>
            <person name="Henrissat B."/>
            <person name="Grigoriev I.V."/>
            <person name="Spatafora J.W."/>
            <person name="Aime M.C."/>
        </authorList>
    </citation>
    <scope>NUCLEOTIDE SEQUENCE [LARGE SCALE GENOMIC DNA]</scope>
    <source>
        <strain evidence="6 7">MCA 4186</strain>
    </source>
</reference>
<sequence>MAAPAAAPGAPLAPLTLAPLERPAFAALFAAADPTGSGIITGAAAVEFFGRSRPPLAPTLLGAIWSIADRANNGFLGKAEWAAAMRLIGHAQRGTPLERLEAMLSQPGPPPAFEGVVLPGGASAPGTPVRNGSISGPPGALATITPADRARYTRIFASAGPQNGMIDGEKAKGIFVRSKLPFEQLGAIWNLADTRARGALDLTDFIIGMHFLQATMNGSLATLPAQLPPGLYEQASGGTSLPLTAQNTGGSASGALPRQLTGSGGYLPRQLTGQQGYGTPVSPQASGIRAPGTASFLSPQRTGFAAQQAAGGDWSVSAADKAKADRFFDGLDTERKGTLEGQAAVPFFMQSGLPEATLAHVWDLSDITQSGSLSREEFAVAMHLINGALAGQQMPQELPEALIPPTLRGQNLPAAVNPQESDTQRDLFSLMDDDPAPLPVNTASAFITPAASAPARAAAPKSSGPFDDDFFGQPSNFAAPQSVTSPVLSPAPTGTAAARAAASAAPATPINDAGAEAGNKRLAIDSTQKSVKDLQAKRTNLEGSVASSASSIAELESRLASLRTTHEAETSAVRALEERASKQAAELKTLREDVIRNESELSALRAEKDEVEQTVMRDREDVRDMKKRMGEVQNETIGLKSQLEKLRKEARQQKGLVAISKKQLATAEGESEKLRSDIAAVEAGETAAEEVKSPTIEPIGIKSPEAVLSPAASVRSTNPFDRFNPVSSPSSPATHNNAALALGGAAAGGALGLGAAAAVHSHEEASSTRAVGAPEGADPFGVPQTSQDAQPDSQAPAAPSAAMFDDSFGNDFDAPAAAPPASSQAAAPAGSAFDDAFADFDDKPAESAAAPATNDDTLAVSRPDATRQQSFDDFEASFAPPGALDSSVVQAPAAATAPQDEASVPAPTADEIATDADVIDEAPTADKGKGPATADDDDDSSDEDEGPEDLEAPRTASPDEDGFGKSTDTSTTTGAGAAAALPAAQNVNVAAERFPELDDADAAAVIAGSTAGQPQPASSTGSDAFLAATAPVSSQHTGASGSGDAFEDALTGDATAGFGAAAPASSAPSGSAALGAPSAADRSVSPNKTRRAPPPAPVRQNSIAAGSPFDAPATLPPTTAAPTHAPQTASFDDFDAAFEDLGPVSSAAPTSSAPAAAMPGFDDAFGDADDFDFVPSFDAAKASAPVAPADAFNSAFPPAAGGADAQTGGFGFDDFAASFGDPPAGASTAAAGGSGAGSGFSFADEFNPSQPAAASAAPPIPARSQTSGHKATPSGAEPDDAGPVKSLTSMGFDREKVIRALEASNYKVDRALEKLLASA</sequence>